<dbReference type="InterPro" id="IPR001304">
    <property type="entry name" value="C-type_lectin-like"/>
</dbReference>
<dbReference type="AlphaFoldDB" id="A0A091LQA3"/>
<dbReference type="InterPro" id="IPR016187">
    <property type="entry name" value="CTDL_fold"/>
</dbReference>
<evidence type="ECO:0000259" key="4">
    <source>
        <dbReference type="PROSITE" id="PS50041"/>
    </source>
</evidence>
<dbReference type="CDD" id="cd03593">
    <property type="entry name" value="CLECT_NK_receptors_like"/>
    <property type="match status" value="1"/>
</dbReference>
<comment type="subcellular location">
    <subcellularLocation>
        <location evidence="1">Cell membrane</location>
        <topology evidence="1">Single-pass type II membrane protein</topology>
    </subcellularLocation>
</comment>
<dbReference type="InterPro" id="IPR018378">
    <property type="entry name" value="C-type_lectin_CS"/>
</dbReference>
<dbReference type="PANTHER" id="PTHR45710">
    <property type="entry name" value="C-TYPE LECTIN DOMAIN-CONTAINING PROTEIN 180"/>
    <property type="match status" value="1"/>
</dbReference>
<dbReference type="SMART" id="SM00034">
    <property type="entry name" value="CLECT"/>
    <property type="match status" value="1"/>
</dbReference>
<dbReference type="InterPro" id="IPR050828">
    <property type="entry name" value="C-type_lectin/matrix_domain"/>
</dbReference>
<dbReference type="PROSITE" id="PS50041">
    <property type="entry name" value="C_TYPE_LECTIN_2"/>
    <property type="match status" value="1"/>
</dbReference>
<reference evidence="5 6" key="1">
    <citation type="submission" date="2014-04" db="EMBL/GenBank/DDBJ databases">
        <title>Genome evolution of avian class.</title>
        <authorList>
            <person name="Zhang G."/>
            <person name="Li C."/>
        </authorList>
    </citation>
    <scope>NUCLEOTIDE SEQUENCE [LARGE SCALE GENOMIC DNA]</scope>
    <source>
        <strain evidence="5">BGI_N322</strain>
    </source>
</reference>
<evidence type="ECO:0000256" key="3">
    <source>
        <dbReference type="ARBA" id="ARBA00023157"/>
    </source>
</evidence>
<name>A0A091LQA3_CARIC</name>
<gene>
    <name evidence="5" type="ORF">N322_01175</name>
</gene>
<organism evidence="5 6">
    <name type="scientific">Cariama cristata</name>
    <name type="common">Red-legged seriema</name>
    <dbReference type="NCBI Taxonomy" id="54380"/>
    <lineage>
        <taxon>Eukaryota</taxon>
        <taxon>Metazoa</taxon>
        <taxon>Chordata</taxon>
        <taxon>Craniata</taxon>
        <taxon>Vertebrata</taxon>
        <taxon>Euteleostomi</taxon>
        <taxon>Archelosauria</taxon>
        <taxon>Archosauria</taxon>
        <taxon>Dinosauria</taxon>
        <taxon>Saurischia</taxon>
        <taxon>Theropoda</taxon>
        <taxon>Coelurosauria</taxon>
        <taxon>Aves</taxon>
        <taxon>Neognathae</taxon>
        <taxon>Neoaves</taxon>
        <taxon>Telluraves</taxon>
        <taxon>Australaves</taxon>
        <taxon>Cariamiformes</taxon>
        <taxon>Cariamidae</taxon>
        <taxon>Cariama</taxon>
    </lineage>
</organism>
<feature type="non-terminal residue" evidence="5">
    <location>
        <position position="1"/>
    </location>
</feature>
<feature type="domain" description="C-type lectin" evidence="4">
    <location>
        <begin position="8"/>
        <end position="113"/>
    </location>
</feature>
<dbReference type="PROSITE" id="PS00615">
    <property type="entry name" value="C_TYPE_LECTIN_1"/>
    <property type="match status" value="1"/>
</dbReference>
<dbReference type="EMBL" id="KK503557">
    <property type="protein sequence ID" value="KFP60544.1"/>
    <property type="molecule type" value="Genomic_DNA"/>
</dbReference>
<sequence>CPEDWVGHHNICYYLSEAEGSWSESQEQCSSLGASLALLTVGSSLSYQEFLLRLRGNINYWLGVRRQGGRLEWVDGSSFNQRIPVKGEEPCLFLDEKGLRSSSCSRPQQYICSKPQAVM</sequence>
<dbReference type="InterPro" id="IPR016186">
    <property type="entry name" value="C-type_lectin-like/link_sf"/>
</dbReference>
<feature type="non-terminal residue" evidence="5">
    <location>
        <position position="119"/>
    </location>
</feature>
<evidence type="ECO:0000256" key="2">
    <source>
        <dbReference type="ARBA" id="ARBA00022734"/>
    </source>
</evidence>
<dbReference type="InterPro" id="IPR033992">
    <property type="entry name" value="NKR-like_CTLD"/>
</dbReference>
<dbReference type="Gene3D" id="3.10.100.10">
    <property type="entry name" value="Mannose-Binding Protein A, subunit A"/>
    <property type="match status" value="1"/>
</dbReference>
<keyword evidence="2 5" id="KW-0430">Lectin</keyword>
<keyword evidence="3" id="KW-1015">Disulfide bond</keyword>
<accession>A0A091LQA3</accession>
<dbReference type="SUPFAM" id="SSF56436">
    <property type="entry name" value="C-type lectin-like"/>
    <property type="match status" value="1"/>
</dbReference>
<dbReference type="GO" id="GO:0030246">
    <property type="term" value="F:carbohydrate binding"/>
    <property type="evidence" value="ECO:0007669"/>
    <property type="project" value="UniProtKB-KW"/>
</dbReference>
<evidence type="ECO:0000313" key="5">
    <source>
        <dbReference type="EMBL" id="KFP60544.1"/>
    </source>
</evidence>
<evidence type="ECO:0000256" key="1">
    <source>
        <dbReference type="ARBA" id="ARBA00004401"/>
    </source>
</evidence>
<dbReference type="GO" id="GO:0005886">
    <property type="term" value="C:plasma membrane"/>
    <property type="evidence" value="ECO:0007669"/>
    <property type="project" value="UniProtKB-SubCell"/>
</dbReference>
<dbReference type="Proteomes" id="UP000054116">
    <property type="component" value="Unassembled WGS sequence"/>
</dbReference>
<keyword evidence="6" id="KW-1185">Reference proteome</keyword>
<dbReference type="PANTHER" id="PTHR45710:SF35">
    <property type="entry name" value="C-TYPE LECTIN DOMAIN FAMILY 2 MEMBER D"/>
    <property type="match status" value="1"/>
</dbReference>
<evidence type="ECO:0000313" key="6">
    <source>
        <dbReference type="Proteomes" id="UP000054116"/>
    </source>
</evidence>
<proteinExistence type="predicted"/>
<dbReference type="Pfam" id="PF00059">
    <property type="entry name" value="Lectin_C"/>
    <property type="match status" value="1"/>
</dbReference>
<protein>
    <submittedName>
        <fullName evidence="5">C-type lectin domain family 2 member B</fullName>
    </submittedName>
</protein>